<gene>
    <name evidence="1" type="ORF">CDEB00056_LOCUS14256</name>
</gene>
<dbReference type="AlphaFoldDB" id="A0A7S3VBS1"/>
<evidence type="ECO:0000313" key="1">
    <source>
        <dbReference type="EMBL" id="CAE0469403.1"/>
    </source>
</evidence>
<organism evidence="1">
    <name type="scientific">Chaetoceros debilis</name>
    <dbReference type="NCBI Taxonomy" id="122233"/>
    <lineage>
        <taxon>Eukaryota</taxon>
        <taxon>Sar</taxon>
        <taxon>Stramenopiles</taxon>
        <taxon>Ochrophyta</taxon>
        <taxon>Bacillariophyta</taxon>
        <taxon>Coscinodiscophyceae</taxon>
        <taxon>Chaetocerotophycidae</taxon>
        <taxon>Chaetocerotales</taxon>
        <taxon>Chaetocerotaceae</taxon>
        <taxon>Chaetoceros</taxon>
    </lineage>
</organism>
<name>A0A7S3VBS1_9STRA</name>
<accession>A0A7S3VBS1</accession>
<sequence>MTEIFFMSPWINDIDEELSYTLIDQDTGMFNGDTEALAGFTAIEIYLDAFTEDNDIFNDEFMAQCPELGGRVTPISIDFGTLTLSLTITECDEDYYRLRSVPLCVSNMCSDDEAQEFATAYLSPILFGECEGAKDDEDDDFFEFNGDDDGVSVPVDFDDFYKDLYYLFSSQLEFISSSCFLTTELTRGLMLQDERFDEIDYYSYDIADIELHDSICNSAGGQALTVTTARSGAECDSPVTSNETPVCMGATCDQEDIEGYERFSKMLEELQQTCIIEISAVSDDAQN</sequence>
<reference evidence="1" key="1">
    <citation type="submission" date="2021-01" db="EMBL/GenBank/DDBJ databases">
        <authorList>
            <person name="Corre E."/>
            <person name="Pelletier E."/>
            <person name="Niang G."/>
            <person name="Scheremetjew M."/>
            <person name="Finn R."/>
            <person name="Kale V."/>
            <person name="Holt S."/>
            <person name="Cochrane G."/>
            <person name="Meng A."/>
            <person name="Brown T."/>
            <person name="Cohen L."/>
        </authorList>
    </citation>
    <scope>NUCLEOTIDE SEQUENCE</scope>
    <source>
        <strain evidence="1">MM31A-1</strain>
    </source>
</reference>
<proteinExistence type="predicted"/>
<protein>
    <submittedName>
        <fullName evidence="1">Uncharacterized protein</fullName>
    </submittedName>
</protein>
<dbReference type="EMBL" id="HBIO01018564">
    <property type="protein sequence ID" value="CAE0469403.1"/>
    <property type="molecule type" value="Transcribed_RNA"/>
</dbReference>